<evidence type="ECO:0000313" key="7">
    <source>
        <dbReference type="Proteomes" id="UP000198379"/>
    </source>
</evidence>
<keyword evidence="3" id="KW-0804">Transcription</keyword>
<evidence type="ECO:0000256" key="3">
    <source>
        <dbReference type="ARBA" id="ARBA00023163"/>
    </source>
</evidence>
<feature type="domain" description="HTH araC/xylS-type" evidence="5">
    <location>
        <begin position="290"/>
        <end position="394"/>
    </location>
</feature>
<feature type="transmembrane region" description="Helical" evidence="4">
    <location>
        <begin position="232"/>
        <end position="251"/>
    </location>
</feature>
<dbReference type="Gene3D" id="1.10.10.60">
    <property type="entry name" value="Homeodomain-like"/>
    <property type="match status" value="2"/>
</dbReference>
<feature type="transmembrane region" description="Helical" evidence="4">
    <location>
        <begin position="111"/>
        <end position="130"/>
    </location>
</feature>
<name>A0A238VYD6_9FLAO</name>
<keyword evidence="1" id="KW-0805">Transcription regulation</keyword>
<evidence type="ECO:0000313" key="6">
    <source>
        <dbReference type="EMBL" id="SNR39181.1"/>
    </source>
</evidence>
<feature type="transmembrane region" description="Helical" evidence="4">
    <location>
        <begin position="192"/>
        <end position="212"/>
    </location>
</feature>
<keyword evidence="4" id="KW-1133">Transmembrane helix</keyword>
<sequence>MTNFLIEFPNFNLFSTPLLILVIQGLIFAFLLFGKYKKQKSISYLILAFILLITCYHRTTYTIGFMDWYDTYRNTKINYYLVNFGLIVIPLIYFYVKSITVSDFRFKKQHLWHFVPGIIYFLIKVIILIYDANQPGFSETQNGYLVQNFQWKYVDPFQSLFSYIQMVVYIVLTLQLYVTYRKNIQQYFSNTYALELNWIRNFLLIYTVLFVYDIGQTLVDIAITELSWIQKWWLQFLNALAIIYIGIKGYITNTDKLKGLDFNENTAVVFNSIPADSKRPLSEELIGNKQMVSDYFDQDKPYLDPDLNLITLSRKLKMSRSQLSEVVNEGFGKNFNDFVNTYRVEAVKQMLKQGKQEQLSLLGIALECGFNSKATFNRVFKKLTQTSPTEYLKSL</sequence>
<dbReference type="PANTHER" id="PTHR43280">
    <property type="entry name" value="ARAC-FAMILY TRANSCRIPTIONAL REGULATOR"/>
    <property type="match status" value="1"/>
</dbReference>
<dbReference type="InterPro" id="IPR018062">
    <property type="entry name" value="HTH_AraC-typ_CS"/>
</dbReference>
<keyword evidence="4" id="KW-0472">Membrane</keyword>
<dbReference type="Pfam" id="PF12833">
    <property type="entry name" value="HTH_18"/>
    <property type="match status" value="1"/>
</dbReference>
<feature type="transmembrane region" description="Helical" evidence="4">
    <location>
        <begin position="41"/>
        <end position="59"/>
    </location>
</feature>
<keyword evidence="7" id="KW-1185">Reference proteome</keyword>
<evidence type="ECO:0000259" key="5">
    <source>
        <dbReference type="PROSITE" id="PS01124"/>
    </source>
</evidence>
<protein>
    <submittedName>
        <fullName evidence="6">Transcriptional regulator, AraC family</fullName>
    </submittedName>
</protein>
<evidence type="ECO:0000256" key="1">
    <source>
        <dbReference type="ARBA" id="ARBA00023015"/>
    </source>
</evidence>
<proteinExistence type="predicted"/>
<organism evidence="6 7">
    <name type="scientific">Dokdonia pacifica</name>
    <dbReference type="NCBI Taxonomy" id="1627892"/>
    <lineage>
        <taxon>Bacteria</taxon>
        <taxon>Pseudomonadati</taxon>
        <taxon>Bacteroidota</taxon>
        <taxon>Flavobacteriia</taxon>
        <taxon>Flavobacteriales</taxon>
        <taxon>Flavobacteriaceae</taxon>
        <taxon>Dokdonia</taxon>
    </lineage>
</organism>
<dbReference type="OrthoDB" id="9779074at2"/>
<dbReference type="PROSITE" id="PS01124">
    <property type="entry name" value="HTH_ARAC_FAMILY_2"/>
    <property type="match status" value="1"/>
</dbReference>
<dbReference type="Proteomes" id="UP000198379">
    <property type="component" value="Unassembled WGS sequence"/>
</dbReference>
<dbReference type="InterPro" id="IPR009057">
    <property type="entry name" value="Homeodomain-like_sf"/>
</dbReference>
<dbReference type="GO" id="GO:0043565">
    <property type="term" value="F:sequence-specific DNA binding"/>
    <property type="evidence" value="ECO:0007669"/>
    <property type="project" value="InterPro"/>
</dbReference>
<dbReference type="InterPro" id="IPR018060">
    <property type="entry name" value="HTH_AraC"/>
</dbReference>
<dbReference type="GO" id="GO:0003700">
    <property type="term" value="F:DNA-binding transcription factor activity"/>
    <property type="evidence" value="ECO:0007669"/>
    <property type="project" value="InterPro"/>
</dbReference>
<evidence type="ECO:0000256" key="2">
    <source>
        <dbReference type="ARBA" id="ARBA00023125"/>
    </source>
</evidence>
<evidence type="ECO:0000256" key="4">
    <source>
        <dbReference type="SAM" id="Phobius"/>
    </source>
</evidence>
<feature type="transmembrane region" description="Helical" evidence="4">
    <location>
        <begin position="79"/>
        <end position="99"/>
    </location>
</feature>
<dbReference type="PANTHER" id="PTHR43280:SF29">
    <property type="entry name" value="ARAC-FAMILY TRANSCRIPTIONAL REGULATOR"/>
    <property type="match status" value="1"/>
</dbReference>
<dbReference type="AlphaFoldDB" id="A0A238VYD6"/>
<gene>
    <name evidence="6" type="ORF">SAMN06265376_101497</name>
</gene>
<dbReference type="PROSITE" id="PS00041">
    <property type="entry name" value="HTH_ARAC_FAMILY_1"/>
    <property type="match status" value="1"/>
</dbReference>
<feature type="transmembrane region" description="Helical" evidence="4">
    <location>
        <begin position="12"/>
        <end position="34"/>
    </location>
</feature>
<dbReference type="SMART" id="SM00342">
    <property type="entry name" value="HTH_ARAC"/>
    <property type="match status" value="1"/>
</dbReference>
<keyword evidence="2" id="KW-0238">DNA-binding</keyword>
<keyword evidence="4" id="KW-0812">Transmembrane</keyword>
<dbReference type="SUPFAM" id="SSF46689">
    <property type="entry name" value="Homeodomain-like"/>
    <property type="match status" value="1"/>
</dbReference>
<feature type="transmembrane region" description="Helical" evidence="4">
    <location>
        <begin position="160"/>
        <end position="180"/>
    </location>
</feature>
<dbReference type="EMBL" id="FZNY01000001">
    <property type="protein sequence ID" value="SNR39181.1"/>
    <property type="molecule type" value="Genomic_DNA"/>
</dbReference>
<reference evidence="6 7" key="1">
    <citation type="submission" date="2017-06" db="EMBL/GenBank/DDBJ databases">
        <authorList>
            <person name="Kim H.J."/>
            <person name="Triplett B.A."/>
        </authorList>
    </citation>
    <scope>NUCLEOTIDE SEQUENCE [LARGE SCALE GENOMIC DNA]</scope>
    <source>
        <strain evidence="6 7">DSM 25597</strain>
    </source>
</reference>
<accession>A0A238VYD6</accession>